<keyword evidence="3" id="KW-1003">Cell membrane</keyword>
<keyword evidence="6 8" id="KW-0472">Membrane</keyword>
<evidence type="ECO:0000313" key="10">
    <source>
        <dbReference type="Proteomes" id="UP000007151"/>
    </source>
</evidence>
<keyword evidence="10" id="KW-1185">Reference proteome</keyword>
<comment type="caution">
    <text evidence="9">The sequence shown here is derived from an EMBL/GenBank/DDBJ whole genome shotgun (WGS) entry which is preliminary data.</text>
</comment>
<sequence>MSINRETSTDLRLPQQTFDDDFILTISKVFSGVRWIGIVGSSRIKWKLYALILFCLFLAIEGQASKKVMRALAGVAVDISGHTEYSDWIGILTLFMSVIANIIWIFQDLLIILFSMGLSSRYRRLNECVEVMVAENNRNKNWSKVQRLQKQLIKNYVALTGMGFYNINRSVVLQMMGTIVTYVLVLVQYDASEG</sequence>
<dbReference type="eggNOG" id="ENOG502T8G6">
    <property type="taxonomic scope" value="Eukaryota"/>
</dbReference>
<dbReference type="Proteomes" id="UP000007151">
    <property type="component" value="Unassembled WGS sequence"/>
</dbReference>
<dbReference type="GO" id="GO:0005886">
    <property type="term" value="C:plasma membrane"/>
    <property type="evidence" value="ECO:0007669"/>
    <property type="project" value="UniProtKB-SubCell"/>
</dbReference>
<dbReference type="KEGG" id="dpl:KGM_208679"/>
<proteinExistence type="inferred from homology"/>
<evidence type="ECO:0000256" key="2">
    <source>
        <dbReference type="ARBA" id="ARBA00005327"/>
    </source>
</evidence>
<keyword evidence="5 8" id="KW-1133">Transmembrane helix</keyword>
<dbReference type="GO" id="GO:0008527">
    <property type="term" value="F:taste receptor activity"/>
    <property type="evidence" value="ECO:0007669"/>
    <property type="project" value="InterPro"/>
</dbReference>
<dbReference type="PANTHER" id="PTHR21421">
    <property type="entry name" value="GUSTATORY RECEPTOR"/>
    <property type="match status" value="1"/>
</dbReference>
<evidence type="ECO:0000256" key="8">
    <source>
        <dbReference type="SAM" id="Phobius"/>
    </source>
</evidence>
<keyword evidence="7 9" id="KW-0675">Receptor</keyword>
<comment type="similarity">
    <text evidence="2">Belongs to the insect chemoreceptor superfamily. Gustatory receptor (GR) family. Gr5a subfamily.</text>
</comment>
<feature type="transmembrane region" description="Helical" evidence="8">
    <location>
        <begin position="171"/>
        <end position="189"/>
    </location>
</feature>
<evidence type="ECO:0000256" key="6">
    <source>
        <dbReference type="ARBA" id="ARBA00023136"/>
    </source>
</evidence>
<dbReference type="Pfam" id="PF06151">
    <property type="entry name" value="Trehalose_recp"/>
    <property type="match status" value="1"/>
</dbReference>
<evidence type="ECO:0000256" key="5">
    <source>
        <dbReference type="ARBA" id="ARBA00022989"/>
    </source>
</evidence>
<accession>A0A212FKW9</accession>
<keyword evidence="4 8" id="KW-0812">Transmembrane</keyword>
<name>A0A212FKW9_DANPL</name>
<dbReference type="EMBL" id="AGBW02007951">
    <property type="protein sequence ID" value="OWR54382.1"/>
    <property type="molecule type" value="Genomic_DNA"/>
</dbReference>
<protein>
    <submittedName>
        <fullName evidence="9">Chemosensory receptor 5</fullName>
    </submittedName>
</protein>
<feature type="transmembrane region" description="Helical" evidence="8">
    <location>
        <begin position="48"/>
        <end position="65"/>
    </location>
</feature>
<evidence type="ECO:0000256" key="1">
    <source>
        <dbReference type="ARBA" id="ARBA00004651"/>
    </source>
</evidence>
<evidence type="ECO:0000256" key="3">
    <source>
        <dbReference type="ARBA" id="ARBA00022475"/>
    </source>
</evidence>
<dbReference type="InterPro" id="IPR009318">
    <property type="entry name" value="Gustatory_rcpt"/>
</dbReference>
<feature type="transmembrane region" description="Helical" evidence="8">
    <location>
        <begin position="88"/>
        <end position="114"/>
    </location>
</feature>
<dbReference type="GO" id="GO:0050916">
    <property type="term" value="P:sensory perception of sweet taste"/>
    <property type="evidence" value="ECO:0007669"/>
    <property type="project" value="UniProtKB-ARBA"/>
</dbReference>
<evidence type="ECO:0000256" key="7">
    <source>
        <dbReference type="ARBA" id="ARBA00023170"/>
    </source>
</evidence>
<evidence type="ECO:0000313" key="9">
    <source>
        <dbReference type="EMBL" id="OWR54382.1"/>
    </source>
</evidence>
<dbReference type="InParanoid" id="A0A212FKW9"/>
<gene>
    <name evidence="9" type="ORF">KGM_208679</name>
</gene>
<dbReference type="PANTHER" id="PTHR21421:SF29">
    <property type="entry name" value="GUSTATORY RECEPTOR 5A FOR TREHALOSE-RELATED"/>
    <property type="match status" value="1"/>
</dbReference>
<reference evidence="9 10" key="1">
    <citation type="journal article" date="2011" name="Cell">
        <title>The monarch butterfly genome yields insights into long-distance migration.</title>
        <authorList>
            <person name="Zhan S."/>
            <person name="Merlin C."/>
            <person name="Boore J.L."/>
            <person name="Reppert S.M."/>
        </authorList>
    </citation>
    <scope>NUCLEOTIDE SEQUENCE [LARGE SCALE GENOMIC DNA]</scope>
    <source>
        <strain evidence="9">F-2</strain>
    </source>
</reference>
<comment type="subcellular location">
    <subcellularLocation>
        <location evidence="1">Cell membrane</location>
        <topology evidence="1">Multi-pass membrane protein</topology>
    </subcellularLocation>
</comment>
<evidence type="ECO:0000256" key="4">
    <source>
        <dbReference type="ARBA" id="ARBA00022692"/>
    </source>
</evidence>
<organism evidence="9 10">
    <name type="scientific">Danaus plexippus plexippus</name>
    <dbReference type="NCBI Taxonomy" id="278856"/>
    <lineage>
        <taxon>Eukaryota</taxon>
        <taxon>Metazoa</taxon>
        <taxon>Ecdysozoa</taxon>
        <taxon>Arthropoda</taxon>
        <taxon>Hexapoda</taxon>
        <taxon>Insecta</taxon>
        <taxon>Pterygota</taxon>
        <taxon>Neoptera</taxon>
        <taxon>Endopterygota</taxon>
        <taxon>Lepidoptera</taxon>
        <taxon>Glossata</taxon>
        <taxon>Ditrysia</taxon>
        <taxon>Papilionoidea</taxon>
        <taxon>Nymphalidae</taxon>
        <taxon>Danainae</taxon>
        <taxon>Danaini</taxon>
        <taxon>Danaina</taxon>
        <taxon>Danaus</taxon>
        <taxon>Danaus</taxon>
    </lineage>
</organism>
<dbReference type="AlphaFoldDB" id="A0A212FKW9"/>